<feature type="domain" description="Carboxylesterase type B" evidence="9">
    <location>
        <begin position="10"/>
        <end position="499"/>
    </location>
</feature>
<dbReference type="InterPro" id="IPR029058">
    <property type="entry name" value="AB_hydrolase_fold"/>
</dbReference>
<organism evidence="10">
    <name type="scientific">Medioppia subpectinata</name>
    <dbReference type="NCBI Taxonomy" id="1979941"/>
    <lineage>
        <taxon>Eukaryota</taxon>
        <taxon>Metazoa</taxon>
        <taxon>Ecdysozoa</taxon>
        <taxon>Arthropoda</taxon>
        <taxon>Chelicerata</taxon>
        <taxon>Arachnida</taxon>
        <taxon>Acari</taxon>
        <taxon>Acariformes</taxon>
        <taxon>Sarcoptiformes</taxon>
        <taxon>Oribatida</taxon>
        <taxon>Brachypylina</taxon>
        <taxon>Oppioidea</taxon>
        <taxon>Oppiidae</taxon>
        <taxon>Medioppia</taxon>
    </lineage>
</organism>
<dbReference type="InterPro" id="IPR050654">
    <property type="entry name" value="AChE-related_enzymes"/>
</dbReference>
<dbReference type="EMBL" id="OC865034">
    <property type="protein sequence ID" value="CAD7632130.1"/>
    <property type="molecule type" value="Genomic_DNA"/>
</dbReference>
<dbReference type="OrthoDB" id="408631at2759"/>
<evidence type="ECO:0000256" key="6">
    <source>
        <dbReference type="ARBA" id="ARBA00048484"/>
    </source>
</evidence>
<reference evidence="10" key="1">
    <citation type="submission" date="2020-11" db="EMBL/GenBank/DDBJ databases">
        <authorList>
            <person name="Tran Van P."/>
        </authorList>
    </citation>
    <scope>NUCLEOTIDE SEQUENCE</scope>
</reference>
<keyword evidence="5" id="KW-0325">Glycoprotein</keyword>
<comment type="similarity">
    <text evidence="1 8">Belongs to the type-B carboxylesterase/lipase family.</text>
</comment>
<dbReference type="Gene3D" id="3.40.50.1820">
    <property type="entry name" value="alpha/beta hydrolase"/>
    <property type="match status" value="1"/>
</dbReference>
<feature type="active site" description="Charge relay system" evidence="7">
    <location>
        <position position="324"/>
    </location>
</feature>
<dbReference type="GO" id="GO:0005615">
    <property type="term" value="C:extracellular space"/>
    <property type="evidence" value="ECO:0007669"/>
    <property type="project" value="TreeGrafter"/>
</dbReference>
<gene>
    <name evidence="10" type="ORF">OSB1V03_LOCUS12535</name>
</gene>
<keyword evidence="3 8" id="KW-0378">Hydrolase</keyword>
<evidence type="ECO:0000256" key="4">
    <source>
        <dbReference type="ARBA" id="ARBA00023157"/>
    </source>
</evidence>
<proteinExistence type="inferred from homology"/>
<comment type="catalytic activity">
    <reaction evidence="6">
        <text>acetylcholine + H2O = choline + acetate + H(+)</text>
        <dbReference type="Rhea" id="RHEA:17561"/>
        <dbReference type="ChEBI" id="CHEBI:15354"/>
        <dbReference type="ChEBI" id="CHEBI:15355"/>
        <dbReference type="ChEBI" id="CHEBI:15377"/>
        <dbReference type="ChEBI" id="CHEBI:15378"/>
        <dbReference type="ChEBI" id="CHEBI:30089"/>
        <dbReference type="EC" id="3.1.1.7"/>
    </reaction>
</comment>
<evidence type="ECO:0000256" key="7">
    <source>
        <dbReference type="PIRSR" id="PIRSR600997-1"/>
    </source>
</evidence>
<dbReference type="AlphaFoldDB" id="A0A7R9KZR1"/>
<accession>A0A7R9KZR1</accession>
<evidence type="ECO:0000256" key="8">
    <source>
        <dbReference type="RuleBase" id="RU361235"/>
    </source>
</evidence>
<dbReference type="GO" id="GO:0019695">
    <property type="term" value="P:choline metabolic process"/>
    <property type="evidence" value="ECO:0007669"/>
    <property type="project" value="TreeGrafter"/>
</dbReference>
<dbReference type="PRINTS" id="PR00878">
    <property type="entry name" value="CHOLNESTRASE"/>
</dbReference>
<evidence type="ECO:0000313" key="11">
    <source>
        <dbReference type="Proteomes" id="UP000759131"/>
    </source>
</evidence>
<evidence type="ECO:0000256" key="1">
    <source>
        <dbReference type="ARBA" id="ARBA00005964"/>
    </source>
</evidence>
<dbReference type="PANTHER" id="PTHR43918">
    <property type="entry name" value="ACETYLCHOLINESTERASE"/>
    <property type="match status" value="1"/>
</dbReference>
<dbReference type="InterPro" id="IPR000997">
    <property type="entry name" value="Cholinesterase"/>
</dbReference>
<evidence type="ECO:0000256" key="3">
    <source>
        <dbReference type="ARBA" id="ARBA00022801"/>
    </source>
</evidence>
<dbReference type="GO" id="GO:0006581">
    <property type="term" value="P:acetylcholine catabolic process"/>
    <property type="evidence" value="ECO:0007669"/>
    <property type="project" value="TreeGrafter"/>
</dbReference>
<keyword evidence="11" id="KW-1185">Reference proteome</keyword>
<keyword evidence="4" id="KW-1015">Disulfide bond</keyword>
<dbReference type="GO" id="GO:0005886">
    <property type="term" value="C:plasma membrane"/>
    <property type="evidence" value="ECO:0007669"/>
    <property type="project" value="TreeGrafter"/>
</dbReference>
<feature type="active site" description="Charge relay system" evidence="7">
    <location>
        <position position="425"/>
    </location>
</feature>
<evidence type="ECO:0000256" key="2">
    <source>
        <dbReference type="ARBA" id="ARBA00022487"/>
    </source>
</evidence>
<dbReference type="SUPFAM" id="SSF53474">
    <property type="entry name" value="alpha/beta-Hydrolases"/>
    <property type="match status" value="1"/>
</dbReference>
<evidence type="ECO:0000256" key="5">
    <source>
        <dbReference type="ARBA" id="ARBA00023180"/>
    </source>
</evidence>
<keyword evidence="2" id="KW-0719">Serine esterase</keyword>
<dbReference type="PROSITE" id="PS00122">
    <property type="entry name" value="CARBOXYLESTERASE_B_1"/>
    <property type="match status" value="1"/>
</dbReference>
<feature type="non-terminal residue" evidence="10">
    <location>
        <position position="535"/>
    </location>
</feature>
<name>A0A7R9KZR1_9ACAR</name>
<dbReference type="GO" id="GO:0003990">
    <property type="term" value="F:acetylcholinesterase activity"/>
    <property type="evidence" value="ECO:0007669"/>
    <property type="project" value="UniProtKB-EC"/>
</dbReference>
<dbReference type="InterPro" id="IPR019826">
    <property type="entry name" value="Carboxylesterase_B_AS"/>
</dbReference>
<dbReference type="InterPro" id="IPR002018">
    <property type="entry name" value="CarbesteraseB"/>
</dbReference>
<dbReference type="Proteomes" id="UP000759131">
    <property type="component" value="Unassembled WGS sequence"/>
</dbReference>
<feature type="active site" description="Acyl-ester intermediate" evidence="7">
    <location>
        <position position="203"/>
    </location>
</feature>
<dbReference type="PANTHER" id="PTHR43918:SF4">
    <property type="entry name" value="CARBOXYLIC ESTER HYDROLASE"/>
    <property type="match status" value="1"/>
</dbReference>
<dbReference type="EMBL" id="CAJPIZ010010459">
    <property type="protein sequence ID" value="CAG2112560.1"/>
    <property type="molecule type" value="Genomic_DNA"/>
</dbReference>
<sequence>CCVCDGNSIDVNTSSGSVRGQTLHVLNRKIHQFLNIPYAEPPLGPLRFAPPLPLKAPKQGIIDGTKSGNDCIQKIPKFGVLTGNEMISEDCLVLNIWTPNVDNNDDNHQKVGLKPVMFWIYGGALSTGSIFMDKFNGSVLSTNDVVVVTVNYRVGPLGFLYGGDETAPGNAGFYDQLLALKWVRENIHLFGGDRDQMTIFGESAGSWSVSAHILSPLSKGLFKRAIMQSGSLMYNRDRPALSTIEGLQRAKHLARSLNCDEFDYKWLDCLRAIDDPNLFIETPENGNIIIMTHAVFGTQFLSVLPQKLIFKTDIEVMAGVVKDEGPLLTHGLFPEMRSEMTAQLFYKVVRDLSREYHNIDVNEVCDYYLKGVHKTNSSQLKAAFNELYGDLVITCPTYYFAKRLATSGRKQRSNVAVCKGGLVCHGADVDFVFGYPLRNPTLFTETDYDFSIDVMKMWTNFAKTGKAHDVWPQLWDKSVIRVKDLNPNDIKAHDVWPQLWDKSVVRVKDLNPNDMSLILDNPYESTCDGIWKHYF</sequence>
<protein>
    <recommendedName>
        <fullName evidence="8">Carboxylic ester hydrolase</fullName>
        <ecNumber evidence="8">3.1.1.-</ecNumber>
    </recommendedName>
</protein>
<evidence type="ECO:0000259" key="9">
    <source>
        <dbReference type="Pfam" id="PF00135"/>
    </source>
</evidence>
<evidence type="ECO:0000313" key="10">
    <source>
        <dbReference type="EMBL" id="CAD7632130.1"/>
    </source>
</evidence>
<dbReference type="Pfam" id="PF00135">
    <property type="entry name" value="COesterase"/>
    <property type="match status" value="1"/>
</dbReference>
<dbReference type="EC" id="3.1.1.-" evidence="8"/>